<dbReference type="Gene3D" id="1.10.8.10">
    <property type="entry name" value="DNA helicase RuvA subunit, C-terminal domain"/>
    <property type="match status" value="1"/>
</dbReference>
<dbReference type="CDD" id="cd14279">
    <property type="entry name" value="CUE"/>
    <property type="match status" value="1"/>
</dbReference>
<feature type="compositionally biased region" description="Low complexity" evidence="1">
    <location>
        <begin position="30"/>
        <end position="58"/>
    </location>
</feature>
<gene>
    <name evidence="3" type="ORF">VKT23_002289</name>
</gene>
<sequence length="359" mass="38974">MTSDNTTTTTPAVNPFESSTDSVQAVSRETTSPSPVTTPPIVTDSSSTPHHSSDSTPPQATSPGIQQQDRNGPIDPKVSALRAMFPDFDDAVLISVLDSVGGDQDRAIDVLLGMNDPDYHSELPPQEPVLSQTELDERLARQLYLEDEQRQQQRQAAWEAQQRPQGRWGPNTGSQSSTNTGERDTMTEFGEQFNKFAETGKKTLGNIFSRVKAKIQEFDQPRPNQGTPSTSNLNNSGAESQGQYQSQSHQQHQQPAYYDPNPQAQSSPPPNSTAAAQGYDATPSPSVAVESNGVSEIPRPPATGSGSGIDTGKLGLLPKRPVSLLRPDNPSSQTQSQTRRDDDDDDLEYAENPFEEGRK</sequence>
<name>A0ABR1K1Y9_9AGAR</name>
<feature type="compositionally biased region" description="Low complexity" evidence="1">
    <location>
        <begin position="240"/>
        <end position="277"/>
    </location>
</feature>
<dbReference type="SMART" id="SM00546">
    <property type="entry name" value="CUE"/>
    <property type="match status" value="1"/>
</dbReference>
<dbReference type="Pfam" id="PF02845">
    <property type="entry name" value="CUE"/>
    <property type="match status" value="1"/>
</dbReference>
<feature type="domain" description="CUE" evidence="2">
    <location>
        <begin position="73"/>
        <end position="116"/>
    </location>
</feature>
<dbReference type="EMBL" id="JBANRG010000002">
    <property type="protein sequence ID" value="KAK7470873.1"/>
    <property type="molecule type" value="Genomic_DNA"/>
</dbReference>
<dbReference type="InterPro" id="IPR003892">
    <property type="entry name" value="CUE"/>
</dbReference>
<dbReference type="Proteomes" id="UP001498398">
    <property type="component" value="Unassembled WGS sequence"/>
</dbReference>
<accession>A0ABR1K1Y9</accession>
<dbReference type="PANTHER" id="PTHR16461">
    <property type="entry name" value="TOLL-INTERACTING PROTEIN"/>
    <property type="match status" value="1"/>
</dbReference>
<dbReference type="SUPFAM" id="SSF46934">
    <property type="entry name" value="UBA-like"/>
    <property type="match status" value="1"/>
</dbReference>
<protein>
    <recommendedName>
        <fullName evidence="2">CUE domain-containing protein</fullName>
    </recommendedName>
</protein>
<feature type="compositionally biased region" description="Polar residues" evidence="1">
    <location>
        <begin position="59"/>
        <end position="70"/>
    </location>
</feature>
<evidence type="ECO:0000259" key="2">
    <source>
        <dbReference type="PROSITE" id="PS51140"/>
    </source>
</evidence>
<feature type="compositionally biased region" description="Polar residues" evidence="1">
    <location>
        <begin position="222"/>
        <end position="239"/>
    </location>
</feature>
<proteinExistence type="predicted"/>
<reference evidence="3 4" key="1">
    <citation type="submission" date="2024-01" db="EMBL/GenBank/DDBJ databases">
        <title>A draft genome for the cacao thread blight pathogen Marasmiellus scandens.</title>
        <authorList>
            <person name="Baruah I.K."/>
            <person name="Leung J."/>
            <person name="Bukari Y."/>
            <person name="Amoako-Attah I."/>
            <person name="Meinhardt L.W."/>
            <person name="Bailey B.A."/>
            <person name="Cohen S.P."/>
        </authorList>
    </citation>
    <scope>NUCLEOTIDE SEQUENCE [LARGE SCALE GENOMIC DNA]</scope>
    <source>
        <strain evidence="3 4">GH-19</strain>
    </source>
</reference>
<feature type="compositionally biased region" description="Low complexity" evidence="1">
    <location>
        <begin position="152"/>
        <end position="165"/>
    </location>
</feature>
<feature type="compositionally biased region" description="Polar residues" evidence="1">
    <location>
        <begin position="1"/>
        <end position="29"/>
    </location>
</feature>
<feature type="region of interest" description="Disordered" evidence="1">
    <location>
        <begin position="1"/>
        <end position="77"/>
    </location>
</feature>
<feature type="compositionally biased region" description="Polar residues" evidence="1">
    <location>
        <begin position="171"/>
        <end position="180"/>
    </location>
</feature>
<feature type="region of interest" description="Disordered" evidence="1">
    <location>
        <begin position="213"/>
        <end position="359"/>
    </location>
</feature>
<comment type="caution">
    <text evidence="3">The sequence shown here is derived from an EMBL/GenBank/DDBJ whole genome shotgun (WGS) entry which is preliminary data.</text>
</comment>
<evidence type="ECO:0000313" key="3">
    <source>
        <dbReference type="EMBL" id="KAK7470873.1"/>
    </source>
</evidence>
<feature type="region of interest" description="Disordered" evidence="1">
    <location>
        <begin position="147"/>
        <end position="194"/>
    </location>
</feature>
<dbReference type="PANTHER" id="PTHR16461:SF5">
    <property type="entry name" value="TOLL-INTERACTING PROTEIN"/>
    <property type="match status" value="1"/>
</dbReference>
<keyword evidence="4" id="KW-1185">Reference proteome</keyword>
<evidence type="ECO:0000256" key="1">
    <source>
        <dbReference type="SAM" id="MobiDB-lite"/>
    </source>
</evidence>
<dbReference type="PROSITE" id="PS51140">
    <property type="entry name" value="CUE"/>
    <property type="match status" value="1"/>
</dbReference>
<dbReference type="InterPro" id="IPR009060">
    <property type="entry name" value="UBA-like_sf"/>
</dbReference>
<evidence type="ECO:0000313" key="4">
    <source>
        <dbReference type="Proteomes" id="UP001498398"/>
    </source>
</evidence>
<organism evidence="3 4">
    <name type="scientific">Marasmiellus scandens</name>
    <dbReference type="NCBI Taxonomy" id="2682957"/>
    <lineage>
        <taxon>Eukaryota</taxon>
        <taxon>Fungi</taxon>
        <taxon>Dikarya</taxon>
        <taxon>Basidiomycota</taxon>
        <taxon>Agaricomycotina</taxon>
        <taxon>Agaricomycetes</taxon>
        <taxon>Agaricomycetidae</taxon>
        <taxon>Agaricales</taxon>
        <taxon>Marasmiineae</taxon>
        <taxon>Omphalotaceae</taxon>
        <taxon>Marasmiellus</taxon>
    </lineage>
</organism>